<reference evidence="2 3" key="1">
    <citation type="submission" date="2015-12" db="EMBL/GenBank/DDBJ databases">
        <title>Genome sequence of Streptomyces sp. G25.</title>
        <authorList>
            <person name="Poehlein A."/>
            <person name="Roettig A."/>
            <person name="Hiessl S."/>
            <person name="Hauschild P."/>
            <person name="Schauer J."/>
            <person name="Madkour M.H."/>
            <person name="Al-Ansari A.M."/>
            <person name="Almakishah N.H."/>
            <person name="Steinbuechel A."/>
            <person name="Daniel R."/>
        </authorList>
    </citation>
    <scope>NUCLEOTIDE SEQUENCE [LARGE SCALE GENOMIC DNA]</scope>
    <source>
        <strain evidence="3">G25(2015)</strain>
    </source>
</reference>
<evidence type="ECO:0000313" key="2">
    <source>
        <dbReference type="EMBL" id="OAH09839.1"/>
    </source>
</evidence>
<protein>
    <submittedName>
        <fullName evidence="2">Uncharacterized protein</fullName>
    </submittedName>
</protein>
<feature type="compositionally biased region" description="Basic and acidic residues" evidence="1">
    <location>
        <begin position="20"/>
        <end position="34"/>
    </location>
</feature>
<evidence type="ECO:0000256" key="1">
    <source>
        <dbReference type="SAM" id="MobiDB-lite"/>
    </source>
</evidence>
<sequence length="34" mass="3813">MRTTDRARTGTTPTVAVPQSDRHRSPLETSERSD</sequence>
<dbReference type="AlphaFoldDB" id="A0A177HGX5"/>
<comment type="caution">
    <text evidence="2">The sequence shown here is derived from an EMBL/GenBank/DDBJ whole genome shotgun (WGS) entry which is preliminary data.</text>
</comment>
<organism evidence="2 3">
    <name type="scientific">Streptomyces jeddahensis</name>
    <dbReference type="NCBI Taxonomy" id="1716141"/>
    <lineage>
        <taxon>Bacteria</taxon>
        <taxon>Bacillati</taxon>
        <taxon>Actinomycetota</taxon>
        <taxon>Actinomycetes</taxon>
        <taxon>Kitasatosporales</taxon>
        <taxon>Streptomycetaceae</taxon>
        <taxon>Streptomyces</taxon>
    </lineage>
</organism>
<gene>
    <name evidence="2" type="ORF">STSP_68380</name>
</gene>
<dbReference type="Proteomes" id="UP000077381">
    <property type="component" value="Unassembled WGS sequence"/>
</dbReference>
<name>A0A177HGX5_9ACTN</name>
<feature type="region of interest" description="Disordered" evidence="1">
    <location>
        <begin position="1"/>
        <end position="34"/>
    </location>
</feature>
<dbReference type="EMBL" id="LOHS01000174">
    <property type="protein sequence ID" value="OAH09839.1"/>
    <property type="molecule type" value="Genomic_DNA"/>
</dbReference>
<dbReference type="PATRIC" id="fig|1716141.3.peg.7232"/>
<evidence type="ECO:0000313" key="3">
    <source>
        <dbReference type="Proteomes" id="UP000077381"/>
    </source>
</evidence>
<proteinExistence type="predicted"/>
<accession>A0A177HGX5</accession>
<keyword evidence="3" id="KW-1185">Reference proteome</keyword>